<proteinExistence type="predicted"/>
<name>A0A1V6MSS1_9ACTN</name>
<accession>A0A1V6MSS1</accession>
<organism evidence="3 4">
    <name type="scientific">Streptomyces phaeoluteigriseus</name>
    <dbReference type="NCBI Taxonomy" id="114686"/>
    <lineage>
        <taxon>Bacteria</taxon>
        <taxon>Bacillati</taxon>
        <taxon>Actinomycetota</taxon>
        <taxon>Actinomycetes</taxon>
        <taxon>Kitasatosporales</taxon>
        <taxon>Streptomycetaceae</taxon>
        <taxon>Streptomyces</taxon>
        <taxon>Streptomyces aurantiacus group</taxon>
    </lineage>
</organism>
<dbReference type="EMBL" id="MPOH02000011">
    <property type="protein sequence ID" value="OQD55405.1"/>
    <property type="molecule type" value="Genomic_DNA"/>
</dbReference>
<evidence type="ECO:0000256" key="1">
    <source>
        <dbReference type="SAM" id="MobiDB-lite"/>
    </source>
</evidence>
<feature type="region of interest" description="Disordered" evidence="1">
    <location>
        <begin position="230"/>
        <end position="258"/>
    </location>
</feature>
<feature type="region of interest" description="Disordered" evidence="1">
    <location>
        <begin position="103"/>
        <end position="124"/>
    </location>
</feature>
<evidence type="ECO:0000256" key="2">
    <source>
        <dbReference type="SAM" id="SignalP"/>
    </source>
</evidence>
<gene>
    <name evidence="3" type="ORF">BM536_012490</name>
</gene>
<sequence>MRGLPVRRAALTALCATLLLGIAAPSALAADGEATRERTHAVPSASLSGADALLARARSLDDIKPALAPVTDLLDTSLRTASQGRSADRAKRLGAAAEDALTRVAESTGPATTPSHGDRVGPGARAADITDDLLATVEKQLGALLEAATSGDVDQILPAATSLVTGLSDLVTSLVDGLSLPTLPTLTDVTDVTDLTGLGDLPEVSTLPAETPALPVTTPALPVTTPALPVTTPALPVTPSTLPAQASPLTPKAQAPDA</sequence>
<evidence type="ECO:0000313" key="4">
    <source>
        <dbReference type="Proteomes" id="UP000184286"/>
    </source>
</evidence>
<dbReference type="AlphaFoldDB" id="A0A1V6MSS1"/>
<dbReference type="Proteomes" id="UP000184286">
    <property type="component" value="Unassembled WGS sequence"/>
</dbReference>
<feature type="chain" id="PRO_5012483727" description="Secreted protein" evidence="2">
    <location>
        <begin position="30"/>
        <end position="258"/>
    </location>
</feature>
<reference evidence="3 4" key="2">
    <citation type="submission" date="2017-02" db="EMBL/GenBank/DDBJ databases">
        <title>Draft genome sequence of Streptomyces phaeoluteigriseus type strain DSM41896.</title>
        <authorList>
            <person name="Salih T.S."/>
            <person name="Algora Gallardo L."/>
            <person name="Melo Santos T."/>
            <person name="Filgueira Martinez S."/>
            <person name="Herron P.R."/>
        </authorList>
    </citation>
    <scope>NUCLEOTIDE SEQUENCE [LARGE SCALE GENOMIC DNA]</scope>
    <source>
        <strain evidence="3 4">DSM 41896</strain>
    </source>
</reference>
<comment type="caution">
    <text evidence="3">The sequence shown here is derived from an EMBL/GenBank/DDBJ whole genome shotgun (WGS) entry which is preliminary data.</text>
</comment>
<reference evidence="4" key="1">
    <citation type="submission" date="2016-11" db="EMBL/GenBank/DDBJ databases">
        <authorList>
            <person name="Schniete J.K."/>
            <person name="Salih T."/>
            <person name="Algora Gallardo L."/>
            <person name="Martinez Fernandez S."/>
            <person name="Herron P.R."/>
        </authorList>
    </citation>
    <scope>NUCLEOTIDE SEQUENCE [LARGE SCALE GENOMIC DNA]</scope>
    <source>
        <strain evidence="4">DSM 41896</strain>
    </source>
</reference>
<feature type="compositionally biased region" description="Low complexity" evidence="1">
    <location>
        <begin position="230"/>
        <end position="244"/>
    </location>
</feature>
<dbReference type="STRING" id="114686.BM536_012490"/>
<dbReference type="RefSeq" id="WP_211362871.1">
    <property type="nucleotide sequence ID" value="NZ_MPOH02000011.1"/>
</dbReference>
<feature type="signal peptide" evidence="2">
    <location>
        <begin position="1"/>
        <end position="29"/>
    </location>
</feature>
<evidence type="ECO:0000313" key="3">
    <source>
        <dbReference type="EMBL" id="OQD55405.1"/>
    </source>
</evidence>
<keyword evidence="2" id="KW-0732">Signal</keyword>
<evidence type="ECO:0008006" key="5">
    <source>
        <dbReference type="Google" id="ProtNLM"/>
    </source>
</evidence>
<protein>
    <recommendedName>
        <fullName evidence="5">Secreted protein</fullName>
    </recommendedName>
</protein>